<organism evidence="1">
    <name type="scientific">Oikopleura dioica</name>
    <name type="common">Tunicate</name>
    <dbReference type="NCBI Taxonomy" id="34765"/>
    <lineage>
        <taxon>Eukaryota</taxon>
        <taxon>Metazoa</taxon>
        <taxon>Chordata</taxon>
        <taxon>Tunicata</taxon>
        <taxon>Appendicularia</taxon>
        <taxon>Copelata</taxon>
        <taxon>Oikopleuridae</taxon>
        <taxon>Oikopleura</taxon>
    </lineage>
</organism>
<name>E4WWR5_OIKDI</name>
<sequence length="132" mass="15334">MKRLAEVVLRVKLPVEQFHKWDSFIVDPIVQFSVNKLFELSIIILCRYCHIRNGSFNMLHPIHVCKRQVHFCNSKEGQQNEAMVRLIDHCAVICGNICCQTFSAKITTNHSSTFCKSAKTFAEKYRLKILTF</sequence>
<evidence type="ECO:0000313" key="2">
    <source>
        <dbReference type="Proteomes" id="UP000001307"/>
    </source>
</evidence>
<dbReference type="EMBL" id="FN653018">
    <property type="protein sequence ID" value="CBY21807.1"/>
    <property type="molecule type" value="Genomic_DNA"/>
</dbReference>
<keyword evidence="2" id="KW-1185">Reference proteome</keyword>
<dbReference type="AlphaFoldDB" id="E4WWR5"/>
<accession>E4WWR5</accession>
<reference evidence="1" key="1">
    <citation type="journal article" date="2010" name="Science">
        <title>Plasticity of animal genome architecture unmasked by rapid evolution of a pelagic tunicate.</title>
        <authorList>
            <person name="Denoeud F."/>
            <person name="Henriet S."/>
            <person name="Mungpakdee S."/>
            <person name="Aury J.M."/>
            <person name="Da Silva C."/>
            <person name="Brinkmann H."/>
            <person name="Mikhaleva J."/>
            <person name="Olsen L.C."/>
            <person name="Jubin C."/>
            <person name="Canestro C."/>
            <person name="Bouquet J.M."/>
            <person name="Danks G."/>
            <person name="Poulain J."/>
            <person name="Campsteijn C."/>
            <person name="Adamski M."/>
            <person name="Cross I."/>
            <person name="Yadetie F."/>
            <person name="Muffato M."/>
            <person name="Louis A."/>
            <person name="Butcher S."/>
            <person name="Tsagkogeorga G."/>
            <person name="Konrad A."/>
            <person name="Singh S."/>
            <person name="Jensen M.F."/>
            <person name="Cong E.H."/>
            <person name="Eikeseth-Otteraa H."/>
            <person name="Noel B."/>
            <person name="Anthouard V."/>
            <person name="Porcel B.M."/>
            <person name="Kachouri-Lafond R."/>
            <person name="Nishino A."/>
            <person name="Ugolini M."/>
            <person name="Chourrout P."/>
            <person name="Nishida H."/>
            <person name="Aasland R."/>
            <person name="Huzurbazar S."/>
            <person name="Westhof E."/>
            <person name="Delsuc F."/>
            <person name="Lehrach H."/>
            <person name="Reinhardt R."/>
            <person name="Weissenbach J."/>
            <person name="Roy S.W."/>
            <person name="Artiguenave F."/>
            <person name="Postlethwait J.H."/>
            <person name="Manak J.R."/>
            <person name="Thompson E.M."/>
            <person name="Jaillon O."/>
            <person name="Du Pasquier L."/>
            <person name="Boudinot P."/>
            <person name="Liberles D.A."/>
            <person name="Volff J.N."/>
            <person name="Philippe H."/>
            <person name="Lenhard B."/>
            <person name="Roest Crollius H."/>
            <person name="Wincker P."/>
            <person name="Chourrout D."/>
        </authorList>
    </citation>
    <scope>NUCLEOTIDE SEQUENCE [LARGE SCALE GENOMIC DNA]</scope>
</reference>
<dbReference type="Proteomes" id="UP000001307">
    <property type="component" value="Unassembled WGS sequence"/>
</dbReference>
<protein>
    <submittedName>
        <fullName evidence="1">Uncharacterized protein</fullName>
    </submittedName>
</protein>
<dbReference type="InParanoid" id="E4WWR5"/>
<evidence type="ECO:0000313" key="1">
    <source>
        <dbReference type="EMBL" id="CBY21807.1"/>
    </source>
</evidence>
<proteinExistence type="predicted"/>
<gene>
    <name evidence="1" type="ORF">GSOID_T00011334001</name>
</gene>